<evidence type="ECO:0000313" key="3">
    <source>
        <dbReference type="EMBL" id="OIJ64204.1"/>
    </source>
</evidence>
<feature type="region of interest" description="Disordered" evidence="1">
    <location>
        <begin position="143"/>
        <end position="228"/>
    </location>
</feature>
<keyword evidence="2" id="KW-0812">Transmembrane</keyword>
<gene>
    <name evidence="3" type="ORF">WN71_030080</name>
</gene>
<protein>
    <recommendedName>
        <fullName evidence="5">Extensin</fullName>
    </recommendedName>
</protein>
<dbReference type="EMBL" id="LAVA02000084">
    <property type="protein sequence ID" value="OIJ64204.1"/>
    <property type="molecule type" value="Genomic_DNA"/>
</dbReference>
<dbReference type="RefSeq" id="WP_052743015.1">
    <property type="nucleotide sequence ID" value="NZ_LAVA02000084.1"/>
</dbReference>
<feature type="compositionally biased region" description="Gly residues" evidence="1">
    <location>
        <begin position="284"/>
        <end position="299"/>
    </location>
</feature>
<evidence type="ECO:0000256" key="2">
    <source>
        <dbReference type="SAM" id="Phobius"/>
    </source>
</evidence>
<sequence>MADEQYRWLDRATAERLLRGEPLDPVDVTFRDQAERLAGALGALAVPDAEEGAELPGEASALAAFRKVREARAGDPLAAGHGVTGPRNRVADAGLVRLGVPGGRGVRRRSRWGRPVRFALGAALAFGTVGGVAVAAGTGVLPTPFVDQKPGRPASSVSAADRPGRPSASPSEDAVTGPGSGLPLSGGVTGAPSAGASPAPTGTDTPGSTPSGGPEPSGRASAGNWPGTTAACRAVRDGKRLDADRKRTLTSLAGGSGRVWRFCRGVLEAAGESVQSGGHDDGQGGDGQDGGGQDDQGGSGDDDGHLAPGGHHGSGVVATPEATAVAPATREAVPTTPVPEPDTSYTPL</sequence>
<proteinExistence type="predicted"/>
<feature type="compositionally biased region" description="Low complexity" evidence="1">
    <location>
        <begin position="316"/>
        <end position="335"/>
    </location>
</feature>
<name>A0A1J4NRI4_9ACTN</name>
<keyword evidence="2" id="KW-1133">Transmembrane helix</keyword>
<keyword evidence="4" id="KW-1185">Reference proteome</keyword>
<keyword evidence="2" id="KW-0472">Membrane</keyword>
<dbReference type="Proteomes" id="UP000034196">
    <property type="component" value="Unassembled WGS sequence"/>
</dbReference>
<accession>A0A1J4NRI4</accession>
<organism evidence="3 4">
    <name type="scientific">Streptomyces mangrovisoli</name>
    <dbReference type="NCBI Taxonomy" id="1428628"/>
    <lineage>
        <taxon>Bacteria</taxon>
        <taxon>Bacillati</taxon>
        <taxon>Actinomycetota</taxon>
        <taxon>Actinomycetes</taxon>
        <taxon>Kitasatosporales</taxon>
        <taxon>Streptomycetaceae</taxon>
        <taxon>Streptomyces</taxon>
    </lineage>
</organism>
<evidence type="ECO:0008006" key="5">
    <source>
        <dbReference type="Google" id="ProtNLM"/>
    </source>
</evidence>
<evidence type="ECO:0000313" key="4">
    <source>
        <dbReference type="Proteomes" id="UP000034196"/>
    </source>
</evidence>
<feature type="region of interest" description="Disordered" evidence="1">
    <location>
        <begin position="271"/>
        <end position="348"/>
    </location>
</feature>
<reference evidence="3" key="1">
    <citation type="submission" date="2016-10" db="EMBL/GenBank/DDBJ databases">
        <title>Genome sequence of Streptomyces mangrovisoli MUSC 149.</title>
        <authorList>
            <person name="Lee L.-H."/>
            <person name="Ser H.-L."/>
        </authorList>
    </citation>
    <scope>NUCLEOTIDE SEQUENCE [LARGE SCALE GENOMIC DNA]</scope>
    <source>
        <strain evidence="3">MUSC 149</strain>
    </source>
</reference>
<feature type="compositionally biased region" description="Low complexity" evidence="1">
    <location>
        <begin position="175"/>
        <end position="218"/>
    </location>
</feature>
<dbReference type="AlphaFoldDB" id="A0A1J4NRI4"/>
<evidence type="ECO:0000256" key="1">
    <source>
        <dbReference type="SAM" id="MobiDB-lite"/>
    </source>
</evidence>
<feature type="transmembrane region" description="Helical" evidence="2">
    <location>
        <begin position="118"/>
        <end position="141"/>
    </location>
</feature>
<comment type="caution">
    <text evidence="3">The sequence shown here is derived from an EMBL/GenBank/DDBJ whole genome shotgun (WGS) entry which is preliminary data.</text>
</comment>